<dbReference type="InterPro" id="IPR013783">
    <property type="entry name" value="Ig-like_fold"/>
</dbReference>
<proteinExistence type="predicted"/>
<accession>A0ABM3K7D4</accession>
<feature type="region of interest" description="Disordered" evidence="1">
    <location>
        <begin position="628"/>
        <end position="723"/>
    </location>
</feature>
<dbReference type="PANTHER" id="PTHR24169:SF25">
    <property type="entry name" value="DORSAL-RELATED IMMUNITY FACTOR DIF-RELATED"/>
    <property type="match status" value="1"/>
</dbReference>
<dbReference type="Gene3D" id="2.60.40.340">
    <property type="entry name" value="Rel homology domain (RHD), DNA-binding domain"/>
    <property type="match status" value="1"/>
</dbReference>
<dbReference type="SUPFAM" id="SSF49417">
    <property type="entry name" value="p53-like transcription factors"/>
    <property type="match status" value="1"/>
</dbReference>
<feature type="region of interest" description="Disordered" evidence="1">
    <location>
        <begin position="798"/>
        <end position="817"/>
    </location>
</feature>
<dbReference type="InterPro" id="IPR014756">
    <property type="entry name" value="Ig_E-set"/>
</dbReference>
<feature type="domain" description="RHD" evidence="2">
    <location>
        <begin position="36"/>
        <end position="212"/>
    </location>
</feature>
<dbReference type="GeneID" id="105229334"/>
<dbReference type="InterPro" id="IPR037059">
    <property type="entry name" value="RHD_DNA_bind_dom_sf"/>
</dbReference>
<dbReference type="Gene3D" id="2.60.40.10">
    <property type="entry name" value="Immunoglobulins"/>
    <property type="match status" value="1"/>
</dbReference>
<dbReference type="RefSeq" id="XP_049317394.1">
    <property type="nucleotide sequence ID" value="XM_049461437.1"/>
</dbReference>
<keyword evidence="3" id="KW-1185">Reference proteome</keyword>
<feature type="compositionally biased region" description="Polar residues" evidence="1">
    <location>
        <begin position="667"/>
        <end position="677"/>
    </location>
</feature>
<dbReference type="PRINTS" id="PR00057">
    <property type="entry name" value="NFKBTNSCPFCT"/>
</dbReference>
<dbReference type="SUPFAM" id="SSF81296">
    <property type="entry name" value="E set domains"/>
    <property type="match status" value="1"/>
</dbReference>
<evidence type="ECO:0000313" key="5">
    <source>
        <dbReference type="RefSeq" id="XP_049317394.1"/>
    </source>
</evidence>
<evidence type="ECO:0000313" key="4">
    <source>
        <dbReference type="RefSeq" id="XP_049317393.1"/>
    </source>
</evidence>
<feature type="compositionally biased region" description="Low complexity" evidence="1">
    <location>
        <begin position="678"/>
        <end position="695"/>
    </location>
</feature>
<dbReference type="InterPro" id="IPR002909">
    <property type="entry name" value="IPT_dom"/>
</dbReference>
<dbReference type="PANTHER" id="PTHR24169">
    <property type="entry name" value="NUCLEAR FACTOR NF-KAPPA-B PROTEIN"/>
    <property type="match status" value="1"/>
</dbReference>
<dbReference type="RefSeq" id="XP_049317393.1">
    <property type="nucleotide sequence ID" value="XM_049461436.1"/>
</dbReference>
<dbReference type="InterPro" id="IPR032397">
    <property type="entry name" value="RHD_dimer"/>
</dbReference>
<protein>
    <submittedName>
        <fullName evidence="4 5">Embryonic polarity protein dorsal isoform X1</fullName>
    </submittedName>
</protein>
<dbReference type="InterPro" id="IPR011539">
    <property type="entry name" value="RHD_DNA_bind_dom"/>
</dbReference>
<dbReference type="SMART" id="SM00429">
    <property type="entry name" value="IPT"/>
    <property type="match status" value="1"/>
</dbReference>
<gene>
    <name evidence="4 5" type="primary">LOC105229334</name>
</gene>
<name>A0ABM3K7D4_BACDO</name>
<evidence type="ECO:0000259" key="2">
    <source>
        <dbReference type="PROSITE" id="PS50254"/>
    </source>
</evidence>
<feature type="compositionally biased region" description="Polar residues" evidence="1">
    <location>
        <begin position="703"/>
        <end position="716"/>
    </location>
</feature>
<organism evidence="3 4">
    <name type="scientific">Bactrocera dorsalis</name>
    <name type="common">Oriental fruit fly</name>
    <name type="synonym">Dacus dorsalis</name>
    <dbReference type="NCBI Taxonomy" id="27457"/>
    <lineage>
        <taxon>Eukaryota</taxon>
        <taxon>Metazoa</taxon>
        <taxon>Ecdysozoa</taxon>
        <taxon>Arthropoda</taxon>
        <taxon>Hexapoda</taxon>
        <taxon>Insecta</taxon>
        <taxon>Pterygota</taxon>
        <taxon>Neoptera</taxon>
        <taxon>Endopterygota</taxon>
        <taxon>Diptera</taxon>
        <taxon>Brachycera</taxon>
        <taxon>Muscomorpha</taxon>
        <taxon>Tephritoidea</taxon>
        <taxon>Tephritidae</taxon>
        <taxon>Bactrocera</taxon>
        <taxon>Bactrocera</taxon>
    </lineage>
</organism>
<dbReference type="InterPro" id="IPR000451">
    <property type="entry name" value="NFkB/Dor"/>
</dbReference>
<feature type="compositionally biased region" description="Pro residues" evidence="1">
    <location>
        <begin position="633"/>
        <end position="660"/>
    </location>
</feature>
<dbReference type="Proteomes" id="UP001652620">
    <property type="component" value="Unplaced"/>
</dbReference>
<reference evidence="4 5" key="1">
    <citation type="submission" date="2025-05" db="UniProtKB">
        <authorList>
            <consortium name="RefSeq"/>
        </authorList>
    </citation>
    <scope>IDENTIFICATION</scope>
    <source>
        <tissue evidence="4 5">Adult</tissue>
    </source>
</reference>
<sequence length="961" mass="107469">MEKDIMDNSRIMETSEHELSDIIEIISPELDDISTSSKPYLRVVEQPSRKPMRFRYNSEGRTAGNIPGENSFQETKTFPTVEVVGYEGKARILVSCVTKDKPFRQHPHQLVGQDCKHGYCIRYVGPDTPLRVELSNIGIRCVKKKEISESLEMRKSRKIDPFKTGFDHISDPNSIELNSLRLCFQGFIKVGNGWKALSPVVSEPLYDRKAKSELLISRLCSCAATIDGGDEIILLCSQVNKDDVRIRFKAIDNNREVWHAYADFEPSNVHKQTAIAFRTPRYPQADLPKTAKTYIELERPSLDKRSDALEFVFHDPGTLSFASMRRKLKRKQEVDIFQHILSMDSETTATKYSCPPSDIDFDLDDNATLSTERTEGTVSKQHSLDTLNETESIAIARRKRESITDGDGDIEFDRPNDIEYDFEAPTMKCQAVDADTQTSTPMDEILKHPSLIESHSLSAVDKITEWMHSNEFERTDSLTVENGDTTSISPITVYTNMASLSNNHTTISTATDDDKTITDQMDQVPELDDMVTETKSRRGTFDSPMIQNLSLGGSPIFDNKSIETMVEVVNTRGEENFDEAPTYKNLQNTLKNPFSIDYLETKTIGGATNDELDLVVLKNPLAPKIRVNVAQTPPSPSSPPLPLPPRTPSPGPEQSLPPIPSKRKTSQEFGTNSSVTHSSLELSRTSSVSSRQPSQIIIKRTPDQSPTKRQTAPTSSPKKRQGFFSRLFSRRKSKTEIISSDKSIKNQLTKVTTLSDSREPSIGNFSIGEPNRCSLRSIKSATQQVNSNYLDSHNNVAERNESNRNGKPVGRSVSSISGKRPAYLNTDVVHIPLKGENAKSLPSHEGKAFTFGQYLDRRTLSALQLAEIPICDGKMELVAIADRQSIKNLCEGEFGVTLDPEVDLQEAEHFALYTSIPPERQITAKNSDTELQVCTSMDDVQAVTADEIAKRLNEANRMPIF</sequence>
<evidence type="ECO:0000313" key="3">
    <source>
        <dbReference type="Proteomes" id="UP001652620"/>
    </source>
</evidence>
<dbReference type="Pfam" id="PF00554">
    <property type="entry name" value="RHD_DNA_bind"/>
    <property type="match status" value="1"/>
</dbReference>
<dbReference type="PROSITE" id="PS50254">
    <property type="entry name" value="REL_2"/>
    <property type="match status" value="1"/>
</dbReference>
<dbReference type="Pfam" id="PF16179">
    <property type="entry name" value="RHD_dimer"/>
    <property type="match status" value="1"/>
</dbReference>
<dbReference type="InterPro" id="IPR008967">
    <property type="entry name" value="p53-like_TF_DNA-bd_sf"/>
</dbReference>
<evidence type="ECO:0000256" key="1">
    <source>
        <dbReference type="SAM" id="MobiDB-lite"/>
    </source>
</evidence>